<dbReference type="KEGG" id="dar:Daro_0699"/>
<dbReference type="CDD" id="cd16345">
    <property type="entry name" value="LMWP_ArsC"/>
    <property type="match status" value="1"/>
</dbReference>
<sequence length="164" mass="17325">MKTFNVLVLCTGNSARSILGEALFNHLGQGRIRAFSAGSQPSGKVNPVALETLERHGVPPPEARSKSWDEFAMPGAPALDFIFTVCASAAGEACPIWPGHPATAHWGVADPAHVEPLAARRAAFETAYGELEKRIAAFLQLPLETMSTAAIIEAARTIHAEGAV</sequence>
<name>Q47I76_DECAR</name>
<proteinExistence type="predicted"/>
<dbReference type="SMART" id="SM00226">
    <property type="entry name" value="LMWPc"/>
    <property type="match status" value="1"/>
</dbReference>
<dbReference type="InterPro" id="IPR036196">
    <property type="entry name" value="Ptyr_pPase_sf"/>
</dbReference>
<dbReference type="PANTHER" id="PTHR43428">
    <property type="entry name" value="ARSENATE REDUCTASE"/>
    <property type="match status" value="1"/>
</dbReference>
<dbReference type="STRING" id="159087.Daro_0699"/>
<reference evidence="3" key="1">
    <citation type="submission" date="2005-08" db="EMBL/GenBank/DDBJ databases">
        <title>Complete sequence of Dechloromonas aromatica RCB.</title>
        <authorList>
            <person name="Salinero K.K."/>
            <person name="Copeland A."/>
            <person name="Lucas S."/>
            <person name="Lapidus A."/>
            <person name="Barry K."/>
            <person name="Detter J.C."/>
            <person name="Glavina T."/>
            <person name="Hammon N."/>
            <person name="Israni S."/>
            <person name="Pitluck S."/>
            <person name="Di Bartolo G."/>
            <person name="Trong S."/>
            <person name="Schmutz J."/>
            <person name="Larimer F."/>
            <person name="Land M."/>
            <person name="Ivanova N."/>
            <person name="Richardson P."/>
        </authorList>
    </citation>
    <scope>NUCLEOTIDE SEQUENCE</scope>
    <source>
        <strain evidence="3">RCB</strain>
    </source>
</reference>
<evidence type="ECO:0000256" key="1">
    <source>
        <dbReference type="ARBA" id="ARBA00022849"/>
    </source>
</evidence>
<dbReference type="EMBL" id="CP000089">
    <property type="protein sequence ID" value="AAZ45455.1"/>
    <property type="molecule type" value="Genomic_DNA"/>
</dbReference>
<dbReference type="SUPFAM" id="SSF52788">
    <property type="entry name" value="Phosphotyrosine protein phosphatases I"/>
    <property type="match status" value="1"/>
</dbReference>
<gene>
    <name evidence="3" type="ordered locus">Daro_0699</name>
</gene>
<evidence type="ECO:0000313" key="3">
    <source>
        <dbReference type="EMBL" id="AAZ45455.1"/>
    </source>
</evidence>
<evidence type="ECO:0000259" key="2">
    <source>
        <dbReference type="SMART" id="SM00226"/>
    </source>
</evidence>
<dbReference type="PANTHER" id="PTHR43428:SF1">
    <property type="entry name" value="ARSENATE REDUCTASE"/>
    <property type="match status" value="1"/>
</dbReference>
<feature type="domain" description="Phosphotyrosine protein phosphatase I" evidence="2">
    <location>
        <begin position="4"/>
        <end position="141"/>
    </location>
</feature>
<accession>Q47I76</accession>
<dbReference type="Pfam" id="PF01451">
    <property type="entry name" value="LMWPc"/>
    <property type="match status" value="1"/>
</dbReference>
<organism evidence="3">
    <name type="scientific">Dechloromonas aromatica (strain RCB)</name>
    <dbReference type="NCBI Taxonomy" id="159087"/>
    <lineage>
        <taxon>Bacteria</taxon>
        <taxon>Pseudomonadati</taxon>
        <taxon>Pseudomonadota</taxon>
        <taxon>Betaproteobacteria</taxon>
        <taxon>Rhodocyclales</taxon>
        <taxon>Azonexaceae</taxon>
        <taxon>Dechloromonas</taxon>
    </lineage>
</organism>
<dbReference type="Gene3D" id="3.40.50.2300">
    <property type="match status" value="1"/>
</dbReference>
<keyword evidence="1" id="KW-0059">Arsenical resistance</keyword>
<protein>
    <submittedName>
        <fullName evidence="3">Low molecular weight phosphotyrosine protein phosphatase</fullName>
    </submittedName>
</protein>
<dbReference type="InterPro" id="IPR023485">
    <property type="entry name" value="Ptyr_pPase"/>
</dbReference>
<dbReference type="GO" id="GO:0046685">
    <property type="term" value="P:response to arsenic-containing substance"/>
    <property type="evidence" value="ECO:0007669"/>
    <property type="project" value="UniProtKB-KW"/>
</dbReference>
<dbReference type="eggNOG" id="COG0394">
    <property type="taxonomic scope" value="Bacteria"/>
</dbReference>
<dbReference type="AlphaFoldDB" id="Q47I76"/>
<dbReference type="HOGENOM" id="CLU_071415_3_0_4"/>